<feature type="binding site" evidence="2">
    <location>
        <position position="101"/>
    </location>
    <ligand>
        <name>Mn(2+)</name>
        <dbReference type="ChEBI" id="CHEBI:29035"/>
        <label>2</label>
    </ligand>
</feature>
<dbReference type="InterPro" id="IPR036264">
    <property type="entry name" value="Bact_exopeptidase_dim_dom"/>
</dbReference>
<dbReference type="InterPro" id="IPR017439">
    <property type="entry name" value="Amidohydrolase"/>
</dbReference>
<dbReference type="GO" id="GO:0019877">
    <property type="term" value="P:diaminopimelate biosynthetic process"/>
    <property type="evidence" value="ECO:0007669"/>
    <property type="project" value="UniProtKB-ARBA"/>
</dbReference>
<evidence type="ECO:0000256" key="2">
    <source>
        <dbReference type="PIRSR" id="PIRSR005962-1"/>
    </source>
</evidence>
<evidence type="ECO:0000259" key="3">
    <source>
        <dbReference type="Pfam" id="PF07687"/>
    </source>
</evidence>
<dbReference type="PANTHER" id="PTHR11014">
    <property type="entry name" value="PEPTIDASE M20 FAMILY MEMBER"/>
    <property type="match status" value="1"/>
</dbReference>
<dbReference type="InterPro" id="IPR011650">
    <property type="entry name" value="Peptidase_M20_dimer"/>
</dbReference>
<proteinExistence type="predicted"/>
<feature type="binding site" evidence="2">
    <location>
        <position position="162"/>
    </location>
    <ligand>
        <name>Mn(2+)</name>
        <dbReference type="ChEBI" id="CHEBI:29035"/>
        <label>2</label>
    </ligand>
</feature>
<dbReference type="Proteomes" id="UP000503336">
    <property type="component" value="Chromosome"/>
</dbReference>
<organism evidence="4 5">
    <name type="scientific">Pikeienuella piscinae</name>
    <dbReference type="NCBI Taxonomy" id="2748098"/>
    <lineage>
        <taxon>Bacteria</taxon>
        <taxon>Pseudomonadati</taxon>
        <taxon>Pseudomonadota</taxon>
        <taxon>Alphaproteobacteria</taxon>
        <taxon>Rhodobacterales</taxon>
        <taxon>Paracoccaceae</taxon>
        <taxon>Pikeienuella</taxon>
    </lineage>
</organism>
<name>A0A7M3T5J6_9RHOB</name>
<dbReference type="NCBIfam" id="TIGR01891">
    <property type="entry name" value="amidohydrolases"/>
    <property type="match status" value="1"/>
</dbReference>
<feature type="binding site" evidence="2">
    <location>
        <position position="136"/>
    </location>
    <ligand>
        <name>Mn(2+)</name>
        <dbReference type="ChEBI" id="CHEBI:29035"/>
        <label>2</label>
    </ligand>
</feature>
<dbReference type="Gene3D" id="3.40.630.10">
    <property type="entry name" value="Zn peptidases"/>
    <property type="match status" value="1"/>
</dbReference>
<dbReference type="GO" id="GO:0050118">
    <property type="term" value="F:N-acetyldiaminopimelate deacetylase activity"/>
    <property type="evidence" value="ECO:0007669"/>
    <property type="project" value="UniProtKB-ARBA"/>
</dbReference>
<dbReference type="GO" id="GO:0046872">
    <property type="term" value="F:metal ion binding"/>
    <property type="evidence" value="ECO:0007669"/>
    <property type="project" value="UniProtKB-KW"/>
</dbReference>
<dbReference type="SUPFAM" id="SSF55031">
    <property type="entry name" value="Bacterial exopeptidase dimerisation domain"/>
    <property type="match status" value="1"/>
</dbReference>
<comment type="cofactor">
    <cofactor evidence="2">
        <name>Mn(2+)</name>
        <dbReference type="ChEBI" id="CHEBI:29035"/>
    </cofactor>
    <text evidence="2">The Mn(2+) ion enhances activity.</text>
</comment>
<keyword evidence="2" id="KW-0464">Manganese</keyword>
<protein>
    <submittedName>
        <fullName evidence="4">Amidohydrolase</fullName>
    </submittedName>
</protein>
<dbReference type="SUPFAM" id="SSF53187">
    <property type="entry name" value="Zn-dependent exopeptidases"/>
    <property type="match status" value="1"/>
</dbReference>
<dbReference type="InterPro" id="IPR002933">
    <property type="entry name" value="Peptidase_M20"/>
</dbReference>
<evidence type="ECO:0000313" key="5">
    <source>
        <dbReference type="Proteomes" id="UP000503336"/>
    </source>
</evidence>
<feature type="binding site" evidence="2">
    <location>
        <position position="103"/>
    </location>
    <ligand>
        <name>Mn(2+)</name>
        <dbReference type="ChEBI" id="CHEBI:29035"/>
        <label>2</label>
    </ligand>
</feature>
<accession>A0A7M3T5J6</accession>
<keyword evidence="2" id="KW-0479">Metal-binding</keyword>
<reference evidence="4 5" key="1">
    <citation type="submission" date="2020-02" db="EMBL/GenBank/DDBJ databases">
        <title>complete genome sequence of Rhodobacteraceae bacterium.</title>
        <authorList>
            <person name="Park J."/>
            <person name="Kim Y.-S."/>
            <person name="Kim K.-H."/>
        </authorList>
    </citation>
    <scope>NUCLEOTIDE SEQUENCE [LARGE SCALE GENOMIC DNA]</scope>
    <source>
        <strain evidence="4 5">RR4-56</strain>
    </source>
</reference>
<feature type="domain" description="Peptidase M20 dimerisation" evidence="3">
    <location>
        <begin position="186"/>
        <end position="282"/>
    </location>
</feature>
<evidence type="ECO:0000256" key="1">
    <source>
        <dbReference type="ARBA" id="ARBA00022801"/>
    </source>
</evidence>
<dbReference type="PIRSF" id="PIRSF005962">
    <property type="entry name" value="Pept_M20D_amidohydro"/>
    <property type="match status" value="1"/>
</dbReference>
<evidence type="ECO:0000313" key="4">
    <source>
        <dbReference type="EMBL" id="QIE57277.1"/>
    </source>
</evidence>
<dbReference type="PANTHER" id="PTHR11014:SF63">
    <property type="entry name" value="METALLOPEPTIDASE, PUTATIVE (AFU_ORTHOLOGUE AFUA_6G09600)-RELATED"/>
    <property type="match status" value="1"/>
</dbReference>
<keyword evidence="5" id="KW-1185">Reference proteome</keyword>
<dbReference type="EMBL" id="CP049056">
    <property type="protein sequence ID" value="QIE57277.1"/>
    <property type="molecule type" value="Genomic_DNA"/>
</dbReference>
<dbReference type="AlphaFoldDB" id="A0A7M3T5J6"/>
<feature type="binding site" evidence="2">
    <location>
        <position position="360"/>
    </location>
    <ligand>
        <name>Mn(2+)</name>
        <dbReference type="ChEBI" id="CHEBI:29035"/>
        <label>2</label>
    </ligand>
</feature>
<keyword evidence="1 4" id="KW-0378">Hydrolase</keyword>
<dbReference type="Pfam" id="PF01546">
    <property type="entry name" value="Peptidase_M20"/>
    <property type="match status" value="1"/>
</dbReference>
<sequence>MPVQPAIAARHEELTAWRRDFHAHPETAFEETRTSDLVAERLESWGLEVHRGLGGTGVVGVLRAGNGTGSLGLRADMDALPMQEEADTPHRSTIPGKMHACGHDGHTTMLLGAARYLAETRNFNGAVHFIFQPAEEAGGGAKRMIEDGLFEKFPCDEVFAIHNTPKLPVGVASVHAGPMLAAVDAMIVTITGKGAHGARPHEGNDPISVGVQLHTALQHVATKSISPLEPAVINVTQFHAGTAINVAPQRARIAATIRSLDPGVRDRIEARVREICDGLAKAYGVEIDLEYRRSVSPTINTPAEAEMAAEAAADVLGVENVRRNEKPVTGGEDFSEMLAVKPGAFLYIGGGKSDDDFGLHHPRYDFNDDILPIGASYFANLVERRLSREQGESAS</sequence>
<dbReference type="FunFam" id="3.30.70.360:FF:000001">
    <property type="entry name" value="N-acetyldiaminopimelate deacetylase"/>
    <property type="match status" value="1"/>
</dbReference>
<dbReference type="CDD" id="cd05666">
    <property type="entry name" value="M20_Acy1-like"/>
    <property type="match status" value="1"/>
</dbReference>
<dbReference type="KEGG" id="hdh:G5B40_18625"/>
<gene>
    <name evidence="4" type="ORF">G5B40_18625</name>
</gene>
<dbReference type="Pfam" id="PF07687">
    <property type="entry name" value="M20_dimer"/>
    <property type="match status" value="1"/>
</dbReference>
<dbReference type="Gene3D" id="3.30.70.360">
    <property type="match status" value="1"/>
</dbReference>
<dbReference type="RefSeq" id="WP_165101890.1">
    <property type="nucleotide sequence ID" value="NZ_CP049056.1"/>
</dbReference>